<proteinExistence type="predicted"/>
<gene>
    <name evidence="2" type="ORF">ALEPTO_LOCUS2211</name>
</gene>
<accession>A0A9N8W963</accession>
<dbReference type="SUPFAM" id="SSF53300">
    <property type="entry name" value="vWA-like"/>
    <property type="match status" value="1"/>
</dbReference>
<dbReference type="EMBL" id="CAJVPS010000308">
    <property type="protein sequence ID" value="CAG8475314.1"/>
    <property type="molecule type" value="Genomic_DNA"/>
</dbReference>
<dbReference type="Proteomes" id="UP000789508">
    <property type="component" value="Unassembled WGS sequence"/>
</dbReference>
<keyword evidence="1" id="KW-0175">Coiled coil</keyword>
<dbReference type="OrthoDB" id="10006997at2759"/>
<dbReference type="Gene3D" id="3.40.50.410">
    <property type="entry name" value="von Willebrand factor, type A domain"/>
    <property type="match status" value="1"/>
</dbReference>
<organism evidence="2 3">
    <name type="scientific">Ambispora leptoticha</name>
    <dbReference type="NCBI Taxonomy" id="144679"/>
    <lineage>
        <taxon>Eukaryota</taxon>
        <taxon>Fungi</taxon>
        <taxon>Fungi incertae sedis</taxon>
        <taxon>Mucoromycota</taxon>
        <taxon>Glomeromycotina</taxon>
        <taxon>Glomeromycetes</taxon>
        <taxon>Archaeosporales</taxon>
        <taxon>Ambisporaceae</taxon>
        <taxon>Ambispora</taxon>
    </lineage>
</organism>
<evidence type="ECO:0000256" key="1">
    <source>
        <dbReference type="SAM" id="Coils"/>
    </source>
</evidence>
<evidence type="ECO:0000313" key="3">
    <source>
        <dbReference type="Proteomes" id="UP000789508"/>
    </source>
</evidence>
<protein>
    <submittedName>
        <fullName evidence="2">4640_t:CDS:1</fullName>
    </submittedName>
</protein>
<keyword evidence="3" id="KW-1185">Reference proteome</keyword>
<dbReference type="CDD" id="cd00198">
    <property type="entry name" value="vWFA"/>
    <property type="match status" value="1"/>
</dbReference>
<dbReference type="InterPro" id="IPR036465">
    <property type="entry name" value="vWFA_dom_sf"/>
</dbReference>
<comment type="caution">
    <text evidence="2">The sequence shown here is derived from an EMBL/GenBank/DDBJ whole genome shotgun (WGS) entry which is preliminary data.</text>
</comment>
<evidence type="ECO:0000313" key="2">
    <source>
        <dbReference type="EMBL" id="CAG8475314.1"/>
    </source>
</evidence>
<dbReference type="AlphaFoldDB" id="A0A9N8W963"/>
<name>A0A9N8W963_9GLOM</name>
<feature type="coiled-coil region" evidence="1">
    <location>
        <begin position="294"/>
        <end position="321"/>
    </location>
</feature>
<sequence length="1268" mass="144194">MSELTNTNQGDASFYEFDTDKTILSLKIPENLLSQWFKGRTIALFICLDISGSMAGEPLKQAKRAILELLDGVFSSELRWHNGGIQRYFDKKVRIRGGTDFTYVYREIVKHMPNVHTDLAVVFFTDGQTARITEQDDNAISSALSTFKHGTEVHTIGFSVYHNAAILSWLTKLGTKQGNFQYVETTADIRKTMRTTLELLSLGDRNIFVKVGDREAIQTAFDNEGRGRLTLTGENKSVQGKTITVLKEQEATGLETFTIESLRQINEGDAEATLLTIHVIQSEITRLTNEVVNNSGNREKLDEIREQAERYDANLNGILEKSFKLKSAFRNESIQLCMEVKTTLHRFKELLSDALKGTLSNEKIANFNNLAYKNVTKQRLKKKLDDRAIKNVDQMQAIEERLKNLVQTIDFDELDRTETEENKLAYTCTLTTDNYIETMREGECMCLTLDIGRSQAAIADPTQLVIKKINQTFMSSDAFMNSVRYALEETSGEDKDVHGGFEGPSFAASVIKGIAREDITGILPLYINEKHWQIAKERIKPIMGYMTTLDVFGYSYGQLTTVPFLVLGKALGDTSTDFRRKQLKLILDTCQALYKQSTKLREENKTLFEKYTKSPLNRTIDSVANHTVLLGHILCALELGDITLTQVQQYIQEGLFTYAIEETIRRRLNRALPGIEEFISDIQRFLGIDQESFIDKPVREFAESYAAYIKKTQEATFKGNSRYAIAFQTALGMKQAENVEIDSDNKVSQESANVDTTMPPTVRTTRYDGSKYAILSSTTAILTKMQQLVLETVELILRFKQLFEWLITNNTTDVTKFTEFHKFVPEVTPFATQYFAQLSPKTRLATFLQAYKHRQNSARREAAEATPVTFFEPFSDATADQIISLQFDEYVSDQLKRRVNEIIESHDKKGNDAIGLAFWHAKSADEAAGILMLDVKFRGAKVYAQVIKALQKPQLEVAKEKIEMVIKGIWKGVKLFQDDFSKLPEKATWIPSRQNLYRMIIAQKDSISNAAIWIELLPSYKAYIEHQFDDEYLACRMPIYLALVKVLTNTTYFNARHLEQPTIQDSNPRKKQKSAILESAQNITKILSDKPPTKLSMKLALGRGFVARHNVLLSAAKGKRPFKRESRRMERKKRNFLQEDKAHLSLSCPGITTETQDMFHSKKDHLKSITMLFKQWGKLHVPPQSEDDCHLETLGWLWENCHIMQLSEFGSVDSSKTARAMSDGQHLLHKAREYLVLSDSTQSSQVKSAVNVSKYLTALHSDVKDVSV</sequence>
<reference evidence="2" key="1">
    <citation type="submission" date="2021-06" db="EMBL/GenBank/DDBJ databases">
        <authorList>
            <person name="Kallberg Y."/>
            <person name="Tangrot J."/>
            <person name="Rosling A."/>
        </authorList>
    </citation>
    <scope>NUCLEOTIDE SEQUENCE</scope>
    <source>
        <strain evidence="2">FL130A</strain>
    </source>
</reference>